<name>A0A8H6RMS5_9PEZI</name>
<gene>
    <name evidence="3" type="ORF">HII31_04665</name>
</gene>
<feature type="compositionally biased region" description="Polar residues" evidence="1">
    <location>
        <begin position="400"/>
        <end position="429"/>
    </location>
</feature>
<evidence type="ECO:0000313" key="3">
    <source>
        <dbReference type="EMBL" id="KAF7193983.1"/>
    </source>
</evidence>
<protein>
    <submittedName>
        <fullName evidence="3">Uncharacterized protein</fullName>
    </submittedName>
</protein>
<keyword evidence="2" id="KW-0732">Signal</keyword>
<feature type="compositionally biased region" description="Polar residues" evidence="1">
    <location>
        <begin position="206"/>
        <end position="220"/>
    </location>
</feature>
<feature type="compositionally biased region" description="Polar residues" evidence="1">
    <location>
        <begin position="123"/>
        <end position="147"/>
    </location>
</feature>
<feature type="compositionally biased region" description="Low complexity" evidence="1">
    <location>
        <begin position="65"/>
        <end position="96"/>
    </location>
</feature>
<evidence type="ECO:0000313" key="4">
    <source>
        <dbReference type="Proteomes" id="UP000660729"/>
    </source>
</evidence>
<feature type="compositionally biased region" description="Polar residues" evidence="1">
    <location>
        <begin position="364"/>
        <end position="375"/>
    </location>
</feature>
<feature type="region of interest" description="Disordered" evidence="1">
    <location>
        <begin position="176"/>
        <end position="240"/>
    </location>
</feature>
<feature type="compositionally biased region" description="Polar residues" evidence="1">
    <location>
        <begin position="519"/>
        <end position="536"/>
    </location>
</feature>
<comment type="caution">
    <text evidence="3">The sequence shown here is derived from an EMBL/GenBank/DDBJ whole genome shotgun (WGS) entry which is preliminary data.</text>
</comment>
<feature type="compositionally biased region" description="Polar residues" evidence="1">
    <location>
        <begin position="97"/>
        <end position="107"/>
    </location>
</feature>
<sequence>MSSTKALMISTMLAAGLATTAIAAPPASAAVPTTKAAASSAASAAPSVSSGLSSVKGAAASAAPASASKGSSAGAIKACPAPKPAASSSKAAAMPPQMSQGAAATNHPSPKPPSTGKPKTARDISSSAEGLSTSISMYPTTTDTRSTSYSEYVEARTISPSNLNNNRDTTLKRVIKRTPGVSPLESTTDGAGISDSISPAAPVTDAVNSVTAEPQQTEPTTGPGGIDDSDPQPISSAADYAGPTASGAMYNRLASASGFSYLRMSNGTGLDGVAPPFPAQTGDVSTNSRFRDGSYESNLKIGIPVNSNSSLEVRGVRSLDKRFLGRGGSGSKTTAKTTGPYSAHKTSTKTKGSWGKWTDKVKGHSSTPGHNSATHTAAPHSGGGHVIPFAPGVQPAAHNGNHSNQHNSPSFEYGNNLQGAPPGSDQTGSGPYAAHEQHTTESNHQGQPDTQANEPSTLSPENNFENAPQHQDQVADSTQSEPLNSPNAEPQIQSNDEYQTQAADSNVKYATGEQVPDGPSTSPQQTDPSYESSNVKFTRDTAEEDYDEDTEVLNGAYSEDF</sequence>
<feature type="region of interest" description="Disordered" evidence="1">
    <location>
        <begin position="322"/>
        <end position="561"/>
    </location>
</feature>
<evidence type="ECO:0000256" key="2">
    <source>
        <dbReference type="SAM" id="SignalP"/>
    </source>
</evidence>
<keyword evidence="4" id="KW-1185">Reference proteome</keyword>
<feature type="region of interest" description="Disordered" evidence="1">
    <location>
        <begin position="65"/>
        <end position="147"/>
    </location>
</feature>
<accession>A0A8H6RMS5</accession>
<evidence type="ECO:0000256" key="1">
    <source>
        <dbReference type="SAM" id="MobiDB-lite"/>
    </source>
</evidence>
<dbReference type="EMBL" id="JABCIY010000067">
    <property type="protein sequence ID" value="KAF7193983.1"/>
    <property type="molecule type" value="Genomic_DNA"/>
</dbReference>
<reference evidence="3" key="1">
    <citation type="submission" date="2020-04" db="EMBL/GenBank/DDBJ databases">
        <title>Draft genome resource of the tomato pathogen Pseudocercospora fuligena.</title>
        <authorList>
            <person name="Zaccaron A."/>
        </authorList>
    </citation>
    <scope>NUCLEOTIDE SEQUENCE</scope>
    <source>
        <strain evidence="3">PF001</strain>
    </source>
</reference>
<dbReference type="AlphaFoldDB" id="A0A8H6RMS5"/>
<feature type="chain" id="PRO_5034954448" evidence="2">
    <location>
        <begin position="30"/>
        <end position="561"/>
    </location>
</feature>
<feature type="compositionally biased region" description="Acidic residues" evidence="1">
    <location>
        <begin position="542"/>
        <end position="551"/>
    </location>
</feature>
<feature type="compositionally biased region" description="Polar residues" evidence="1">
    <location>
        <begin position="442"/>
        <end position="504"/>
    </location>
</feature>
<organism evidence="3 4">
    <name type="scientific">Pseudocercospora fuligena</name>
    <dbReference type="NCBI Taxonomy" id="685502"/>
    <lineage>
        <taxon>Eukaryota</taxon>
        <taxon>Fungi</taxon>
        <taxon>Dikarya</taxon>
        <taxon>Ascomycota</taxon>
        <taxon>Pezizomycotina</taxon>
        <taxon>Dothideomycetes</taxon>
        <taxon>Dothideomycetidae</taxon>
        <taxon>Mycosphaerellales</taxon>
        <taxon>Mycosphaerellaceae</taxon>
        <taxon>Pseudocercospora</taxon>
    </lineage>
</organism>
<dbReference type="Proteomes" id="UP000660729">
    <property type="component" value="Unassembled WGS sequence"/>
</dbReference>
<proteinExistence type="predicted"/>
<feature type="signal peptide" evidence="2">
    <location>
        <begin position="1"/>
        <end position="29"/>
    </location>
</feature>